<sequence length="426" mass="48145">MLDPRLLRNELKMVSERLKVKHFDLDVATFDSLEKQRKEIQISTEALQAERNTRSKKIGQAKANGEDIEPFKRAVSEIGAQLDVHQKKLQSIQAELDEISLAIPNLPDISVPKGITESENELIRTWSEPGLFSFSPVDHVDLASVNKLLDLEVAAKIAHSRFMSLRGALARLHRALIQFMIDLHIEEHEYQEVYVPYIVNKESLRGTGQLPKFEADLFKLQDEERDLYLIPTAEVPVTNIVRDEILSVADLPKKFVCHTPCFRSEAGSYGKDTRGLIRQHQFEKVELVQFVRPEDSWAALEALTGHAEAVLQKLDLPYRVMNLCGGDLGFSAAKTYDLEVWLPGQDAYREISSCSNFLDFQARRMQARWRNPTSGKPELLHTLNGSALAVGRTLIAILENYQQADGSILVPEVLQSYMGGRTTIEL</sequence>
<comment type="subunit">
    <text evidence="12">Homodimer. The tRNA molecule binds across the dimer.</text>
</comment>
<comment type="similarity">
    <text evidence="3 12">Belongs to the class-II aminoacyl-tRNA synthetase family. Type-1 seryl-tRNA synthetase subfamily.</text>
</comment>
<dbReference type="PRINTS" id="PR00981">
    <property type="entry name" value="TRNASYNTHSER"/>
</dbReference>
<feature type="binding site" evidence="12 14">
    <location>
        <begin position="350"/>
        <end position="353"/>
    </location>
    <ligand>
        <name>ATP</name>
        <dbReference type="ChEBI" id="CHEBI:30616"/>
    </ligand>
</feature>
<dbReference type="PANTHER" id="PTHR43697">
    <property type="entry name" value="SERYL-TRNA SYNTHETASE"/>
    <property type="match status" value="1"/>
</dbReference>
<dbReference type="Gene3D" id="1.10.287.40">
    <property type="entry name" value="Serine-tRNA synthetase, tRNA binding domain"/>
    <property type="match status" value="1"/>
</dbReference>
<protein>
    <recommendedName>
        <fullName evidence="12">Serine--tRNA ligase</fullName>
        <ecNumber evidence="12">6.1.1.11</ecNumber>
    </recommendedName>
    <alternativeName>
        <fullName evidence="12">Seryl-tRNA synthetase</fullName>
        <shortName evidence="12">SerRS</shortName>
    </alternativeName>
    <alternativeName>
        <fullName evidence="12">Seryl-tRNA(Ser/Sec) synthetase</fullName>
    </alternativeName>
</protein>
<dbReference type="InterPro" id="IPR002317">
    <property type="entry name" value="Ser-tRNA-ligase_type_1"/>
</dbReference>
<dbReference type="GO" id="GO:0006434">
    <property type="term" value="P:seryl-tRNA aminoacylation"/>
    <property type="evidence" value="ECO:0007669"/>
    <property type="project" value="UniProtKB-UniRule"/>
</dbReference>
<dbReference type="HAMAP" id="MF_00176">
    <property type="entry name" value="Ser_tRNA_synth_type1"/>
    <property type="match status" value="1"/>
</dbReference>
<dbReference type="GO" id="GO:0005524">
    <property type="term" value="F:ATP binding"/>
    <property type="evidence" value="ECO:0007669"/>
    <property type="project" value="UniProtKB-UniRule"/>
</dbReference>
<dbReference type="SUPFAM" id="SSF46589">
    <property type="entry name" value="tRNA-binding arm"/>
    <property type="match status" value="1"/>
</dbReference>
<evidence type="ECO:0000256" key="1">
    <source>
        <dbReference type="ARBA" id="ARBA00004496"/>
    </source>
</evidence>
<evidence type="ECO:0000256" key="9">
    <source>
        <dbReference type="ARBA" id="ARBA00023146"/>
    </source>
</evidence>
<keyword evidence="4 12" id="KW-0963">Cytoplasm</keyword>
<feature type="domain" description="Aminoacyl-transfer RNA synthetases class-II family profile" evidence="15">
    <location>
        <begin position="138"/>
        <end position="411"/>
    </location>
</feature>
<comment type="subcellular location">
    <subcellularLocation>
        <location evidence="1 12">Cytoplasm</location>
    </subcellularLocation>
</comment>
<feature type="binding site" evidence="12">
    <location>
        <begin position="232"/>
        <end position="234"/>
    </location>
    <ligand>
        <name>L-serine</name>
        <dbReference type="ChEBI" id="CHEBI:33384"/>
    </ligand>
</feature>
<keyword evidence="7 12" id="KW-0067">ATP-binding</keyword>
<dbReference type="InterPro" id="IPR042103">
    <property type="entry name" value="SerRS_1_N_sf"/>
</dbReference>
<organism evidence="16 17">
    <name type="scientific">OM182 bacterium</name>
    <dbReference type="NCBI Taxonomy" id="2510334"/>
    <lineage>
        <taxon>Bacteria</taxon>
        <taxon>Pseudomonadati</taxon>
        <taxon>Pseudomonadota</taxon>
        <taxon>Gammaproteobacteria</taxon>
        <taxon>OMG group</taxon>
        <taxon>OM182 clade</taxon>
    </lineage>
</organism>
<dbReference type="Pfam" id="PF00587">
    <property type="entry name" value="tRNA-synt_2b"/>
    <property type="match status" value="1"/>
</dbReference>
<comment type="caution">
    <text evidence="12">Lacks conserved residue(s) required for the propagation of feature annotation.</text>
</comment>
<evidence type="ECO:0000256" key="6">
    <source>
        <dbReference type="ARBA" id="ARBA00022741"/>
    </source>
</evidence>
<keyword evidence="8 12" id="KW-0648">Protein biosynthesis</keyword>
<proteinExistence type="inferred from homology"/>
<evidence type="ECO:0000313" key="17">
    <source>
        <dbReference type="Proteomes" id="UP000316199"/>
    </source>
</evidence>
<keyword evidence="9 12" id="KW-0030">Aminoacyl-tRNA synthetase</keyword>
<dbReference type="InterPro" id="IPR033729">
    <property type="entry name" value="SerRS_core"/>
</dbReference>
<reference evidence="16 17" key="1">
    <citation type="submission" date="2019-02" db="EMBL/GenBank/DDBJ databases">
        <title>Prokaryotic population dynamics and viral predation in marine succession experiment using metagenomics: the confinement effect.</title>
        <authorList>
            <person name="Haro-Moreno J.M."/>
            <person name="Rodriguez-Valera F."/>
            <person name="Lopez-Perez M."/>
        </authorList>
    </citation>
    <scope>NUCLEOTIDE SEQUENCE [LARGE SCALE GENOMIC DNA]</scope>
    <source>
        <strain evidence="16">MED-G157</strain>
    </source>
</reference>
<keyword evidence="5 12" id="KW-0436">Ligase</keyword>
<dbReference type="PANTHER" id="PTHR43697:SF1">
    <property type="entry name" value="SERINE--TRNA LIGASE"/>
    <property type="match status" value="1"/>
</dbReference>
<evidence type="ECO:0000256" key="12">
    <source>
        <dbReference type="HAMAP-Rule" id="MF_00176"/>
    </source>
</evidence>
<dbReference type="UniPathway" id="UPA00906">
    <property type="reaction ID" value="UER00895"/>
</dbReference>
<comment type="pathway">
    <text evidence="2 12">Aminoacyl-tRNA biosynthesis; selenocysteinyl-tRNA(Sec) biosynthesis; L-seryl-tRNA(Sec) from L-serine and tRNA(Sec): step 1/1.</text>
</comment>
<evidence type="ECO:0000256" key="13">
    <source>
        <dbReference type="PIRSR" id="PIRSR001529-1"/>
    </source>
</evidence>
<dbReference type="SUPFAM" id="SSF55681">
    <property type="entry name" value="Class II aaRS and biotin synthetases"/>
    <property type="match status" value="1"/>
</dbReference>
<evidence type="ECO:0000256" key="4">
    <source>
        <dbReference type="ARBA" id="ARBA00022490"/>
    </source>
</evidence>
<dbReference type="EC" id="6.1.1.11" evidence="12"/>
<comment type="catalytic activity">
    <reaction evidence="10 12">
        <text>tRNA(Sec) + L-serine + ATP = L-seryl-tRNA(Sec) + AMP + diphosphate + H(+)</text>
        <dbReference type="Rhea" id="RHEA:42580"/>
        <dbReference type="Rhea" id="RHEA-COMP:9742"/>
        <dbReference type="Rhea" id="RHEA-COMP:10128"/>
        <dbReference type="ChEBI" id="CHEBI:15378"/>
        <dbReference type="ChEBI" id="CHEBI:30616"/>
        <dbReference type="ChEBI" id="CHEBI:33019"/>
        <dbReference type="ChEBI" id="CHEBI:33384"/>
        <dbReference type="ChEBI" id="CHEBI:78442"/>
        <dbReference type="ChEBI" id="CHEBI:78533"/>
        <dbReference type="ChEBI" id="CHEBI:456215"/>
        <dbReference type="EC" id="6.1.1.11"/>
    </reaction>
</comment>
<feature type="binding site" evidence="12 13">
    <location>
        <position position="286"/>
    </location>
    <ligand>
        <name>L-serine</name>
        <dbReference type="ChEBI" id="CHEBI:33384"/>
    </ligand>
</feature>
<dbReference type="GO" id="GO:0016260">
    <property type="term" value="P:selenocysteine biosynthetic process"/>
    <property type="evidence" value="ECO:0007669"/>
    <property type="project" value="UniProtKB-UniRule"/>
</dbReference>
<feature type="binding site" evidence="13">
    <location>
        <position position="384"/>
    </location>
    <ligand>
        <name>L-serine</name>
        <dbReference type="ChEBI" id="CHEBI:33384"/>
    </ligand>
</feature>
<dbReference type="Proteomes" id="UP000316199">
    <property type="component" value="Unassembled WGS sequence"/>
</dbReference>
<gene>
    <name evidence="12" type="primary">serS</name>
    <name evidence="16" type="ORF">EVA68_08760</name>
</gene>
<dbReference type="InterPro" id="IPR002314">
    <property type="entry name" value="aa-tRNA-synt_IIb"/>
</dbReference>
<evidence type="ECO:0000256" key="14">
    <source>
        <dbReference type="PIRSR" id="PIRSR001529-2"/>
    </source>
</evidence>
<dbReference type="InterPro" id="IPR010978">
    <property type="entry name" value="tRNA-bd_arm"/>
</dbReference>
<dbReference type="GO" id="GO:0005737">
    <property type="term" value="C:cytoplasm"/>
    <property type="evidence" value="ECO:0007669"/>
    <property type="project" value="UniProtKB-SubCell"/>
</dbReference>
<comment type="catalytic activity">
    <reaction evidence="11 12">
        <text>tRNA(Ser) + L-serine + ATP = L-seryl-tRNA(Ser) + AMP + diphosphate + H(+)</text>
        <dbReference type="Rhea" id="RHEA:12292"/>
        <dbReference type="Rhea" id="RHEA-COMP:9669"/>
        <dbReference type="Rhea" id="RHEA-COMP:9703"/>
        <dbReference type="ChEBI" id="CHEBI:15378"/>
        <dbReference type="ChEBI" id="CHEBI:30616"/>
        <dbReference type="ChEBI" id="CHEBI:33019"/>
        <dbReference type="ChEBI" id="CHEBI:33384"/>
        <dbReference type="ChEBI" id="CHEBI:78442"/>
        <dbReference type="ChEBI" id="CHEBI:78533"/>
        <dbReference type="ChEBI" id="CHEBI:456215"/>
        <dbReference type="EC" id="6.1.1.11"/>
    </reaction>
</comment>
<evidence type="ECO:0000256" key="2">
    <source>
        <dbReference type="ARBA" id="ARBA00005045"/>
    </source>
</evidence>
<dbReference type="PIRSF" id="PIRSF001529">
    <property type="entry name" value="Ser-tRNA-synth_IIa"/>
    <property type="match status" value="1"/>
</dbReference>
<evidence type="ECO:0000256" key="11">
    <source>
        <dbReference type="ARBA" id="ARBA00048823"/>
    </source>
</evidence>
<evidence type="ECO:0000259" key="15">
    <source>
        <dbReference type="PROSITE" id="PS50862"/>
    </source>
</evidence>
<accession>A0A520RWK4</accession>
<dbReference type="NCBIfam" id="TIGR00414">
    <property type="entry name" value="serS"/>
    <property type="match status" value="1"/>
</dbReference>
<dbReference type="EMBL" id="SHAG01000071">
    <property type="protein sequence ID" value="RZO74622.1"/>
    <property type="molecule type" value="Genomic_DNA"/>
</dbReference>
<comment type="domain">
    <text evidence="12">Consists of two distinct domains, a catalytic core and a N-terminal extension that is involved in tRNA binding.</text>
</comment>
<dbReference type="InterPro" id="IPR015866">
    <property type="entry name" value="Ser-tRNA-synth_1_N"/>
</dbReference>
<evidence type="ECO:0000256" key="5">
    <source>
        <dbReference type="ARBA" id="ARBA00022598"/>
    </source>
</evidence>
<evidence type="ECO:0000256" key="10">
    <source>
        <dbReference type="ARBA" id="ARBA00047929"/>
    </source>
</evidence>
<dbReference type="CDD" id="cd00770">
    <property type="entry name" value="SerRS_core"/>
    <property type="match status" value="1"/>
</dbReference>
<evidence type="ECO:0000256" key="8">
    <source>
        <dbReference type="ARBA" id="ARBA00022917"/>
    </source>
</evidence>
<dbReference type="InterPro" id="IPR006195">
    <property type="entry name" value="aa-tRNA-synth_II"/>
</dbReference>
<evidence type="ECO:0000256" key="3">
    <source>
        <dbReference type="ARBA" id="ARBA00010728"/>
    </source>
</evidence>
<keyword evidence="6 12" id="KW-0547">Nucleotide-binding</keyword>
<comment type="function">
    <text evidence="12">Catalyzes the attachment of serine to tRNA(Ser). Is also able to aminoacylate tRNA(Sec) with serine, to form the misacylated tRNA L-seryl-tRNA(Sec), which will be further converted into selenocysteinyl-tRNA(Sec).</text>
</comment>
<dbReference type="PROSITE" id="PS50862">
    <property type="entry name" value="AA_TRNA_LIGASE_II"/>
    <property type="match status" value="1"/>
</dbReference>
<comment type="caution">
    <text evidence="16">The sequence shown here is derived from an EMBL/GenBank/DDBJ whole genome shotgun (WGS) entry which is preliminary data.</text>
</comment>
<feature type="binding site" evidence="12 14">
    <location>
        <begin position="263"/>
        <end position="265"/>
    </location>
    <ligand>
        <name>ATP</name>
        <dbReference type="ChEBI" id="CHEBI:30616"/>
    </ligand>
</feature>
<name>A0A520RWK4_9GAMM</name>
<dbReference type="Gene3D" id="3.30.930.10">
    <property type="entry name" value="Bira Bifunctional Protein, Domain 2"/>
    <property type="match status" value="1"/>
</dbReference>
<dbReference type="InterPro" id="IPR045864">
    <property type="entry name" value="aa-tRNA-synth_II/BPL/LPL"/>
</dbReference>
<dbReference type="AlphaFoldDB" id="A0A520RWK4"/>
<evidence type="ECO:0000313" key="16">
    <source>
        <dbReference type="EMBL" id="RZO74622.1"/>
    </source>
</evidence>
<evidence type="ECO:0000256" key="7">
    <source>
        <dbReference type="ARBA" id="ARBA00022840"/>
    </source>
</evidence>
<dbReference type="GO" id="GO:0004828">
    <property type="term" value="F:serine-tRNA ligase activity"/>
    <property type="evidence" value="ECO:0007669"/>
    <property type="project" value="UniProtKB-UniRule"/>
</dbReference>
<feature type="binding site" evidence="13">
    <location>
        <position position="232"/>
    </location>
    <ligand>
        <name>L-serine</name>
        <dbReference type="ChEBI" id="CHEBI:33384"/>
    </ligand>
</feature>
<feature type="binding site" evidence="12">
    <location>
        <position position="386"/>
    </location>
    <ligand>
        <name>L-serine</name>
        <dbReference type="ChEBI" id="CHEBI:33384"/>
    </ligand>
</feature>
<dbReference type="Pfam" id="PF02403">
    <property type="entry name" value="Seryl_tRNA_N"/>
    <property type="match status" value="1"/>
</dbReference>
<feature type="binding site" evidence="13">
    <location>
        <position position="263"/>
    </location>
    <ligand>
        <name>L-serine</name>
        <dbReference type="ChEBI" id="CHEBI:33384"/>
    </ligand>
</feature>